<evidence type="ECO:0000313" key="2">
    <source>
        <dbReference type="EMBL" id="ESU44511.1"/>
    </source>
</evidence>
<protein>
    <submittedName>
        <fullName evidence="2">Beta-transducin like protein</fullName>
    </submittedName>
</protein>
<sequence length="33" mass="3890">MIIQVDQAEEQEQSFEPSTRARELSSHYHTNID</sequence>
<comment type="caution">
    <text evidence="2">The sequence shown here is derived from an EMBL/GenBank/DDBJ whole genome shotgun (WGS) entry which is preliminary data.</text>
</comment>
<proteinExistence type="predicted"/>
<evidence type="ECO:0000313" key="3">
    <source>
        <dbReference type="Proteomes" id="UP000018040"/>
    </source>
</evidence>
<dbReference type="AlphaFoldDB" id="V6U0I8"/>
<gene>
    <name evidence="2" type="ORF">GSB_151596</name>
</gene>
<name>V6U0I8_GIAIN</name>
<reference evidence="2 3" key="2">
    <citation type="journal article" date="2013" name="Genome Biol. Evol.">
        <title>Genome sequencing of Giardia lamblia genotypes A2 and B isolates (DH and GS) and comparative analysis with the genomes of genotypes A1 and E (WB and Pig).</title>
        <authorList>
            <person name="Adam R.D."/>
            <person name="Dahlstrom E.W."/>
            <person name="Martens C.A."/>
            <person name="Bruno D.P."/>
            <person name="Barbian K.D."/>
            <person name="Ricklefs S.M."/>
            <person name="Hernandez M.M."/>
            <person name="Narla N.P."/>
            <person name="Patel R.B."/>
            <person name="Porcella S.F."/>
            <person name="Nash T.E."/>
        </authorList>
    </citation>
    <scope>NUCLEOTIDE SEQUENCE [LARGE SCALE GENOMIC DNA]</scope>
    <source>
        <strain evidence="2 3">GS</strain>
    </source>
</reference>
<feature type="region of interest" description="Disordered" evidence="1">
    <location>
        <begin position="1"/>
        <end position="33"/>
    </location>
</feature>
<evidence type="ECO:0000256" key="1">
    <source>
        <dbReference type="SAM" id="MobiDB-lite"/>
    </source>
</evidence>
<dbReference type="EMBL" id="AHHH01000021">
    <property type="protein sequence ID" value="ESU44511.1"/>
    <property type="molecule type" value="Genomic_DNA"/>
</dbReference>
<dbReference type="Proteomes" id="UP000018040">
    <property type="component" value="Unassembled WGS sequence"/>
</dbReference>
<reference evidence="3" key="1">
    <citation type="submission" date="2012-02" db="EMBL/GenBank/DDBJ databases">
        <title>Genome sequencing of Giardia lamblia Genotypes A2 and B isolates (DH and GS) and comparative analysis with the genomes of Genotypes A1 and E (WB and Pig).</title>
        <authorList>
            <person name="Adam R."/>
            <person name="Dahlstrom E."/>
            <person name="Martens C."/>
            <person name="Bruno D."/>
            <person name="Barbian K."/>
            <person name="Porcella S.F."/>
            <person name="Nash T."/>
        </authorList>
    </citation>
    <scope>NUCLEOTIDE SEQUENCE</scope>
    <source>
        <strain evidence="3">GS</strain>
    </source>
</reference>
<organism evidence="2 3">
    <name type="scientific">Giardia intestinalis</name>
    <name type="common">Giardia lamblia</name>
    <dbReference type="NCBI Taxonomy" id="5741"/>
    <lineage>
        <taxon>Eukaryota</taxon>
        <taxon>Metamonada</taxon>
        <taxon>Diplomonadida</taxon>
        <taxon>Hexamitidae</taxon>
        <taxon>Giardiinae</taxon>
        <taxon>Giardia</taxon>
    </lineage>
</organism>
<accession>V6U0I8</accession>
<feature type="compositionally biased region" description="Basic and acidic residues" evidence="1">
    <location>
        <begin position="19"/>
        <end position="33"/>
    </location>
</feature>